<dbReference type="InterPro" id="IPR035979">
    <property type="entry name" value="RBD_domain_sf"/>
</dbReference>
<evidence type="ECO:0000259" key="6">
    <source>
        <dbReference type="PROSITE" id="PS50102"/>
    </source>
</evidence>
<dbReference type="InterPro" id="IPR000504">
    <property type="entry name" value="RRM_dom"/>
</dbReference>
<dbReference type="GO" id="GO:0000381">
    <property type="term" value="P:regulation of alternative mRNA splicing, via spliceosome"/>
    <property type="evidence" value="ECO:0007669"/>
    <property type="project" value="TreeGrafter"/>
</dbReference>
<accession>A0A1B6KV82</accession>
<feature type="region of interest" description="Disordered" evidence="5">
    <location>
        <begin position="262"/>
        <end position="339"/>
    </location>
</feature>
<dbReference type="AlphaFoldDB" id="A0A1B6KV82"/>
<evidence type="ECO:0000313" key="7">
    <source>
        <dbReference type="EMBL" id="JAT15350.1"/>
    </source>
</evidence>
<organism evidence="7">
    <name type="scientific">Graphocephala atropunctata</name>
    <dbReference type="NCBI Taxonomy" id="36148"/>
    <lineage>
        <taxon>Eukaryota</taxon>
        <taxon>Metazoa</taxon>
        <taxon>Ecdysozoa</taxon>
        <taxon>Arthropoda</taxon>
        <taxon>Hexapoda</taxon>
        <taxon>Insecta</taxon>
        <taxon>Pterygota</taxon>
        <taxon>Neoptera</taxon>
        <taxon>Paraneoptera</taxon>
        <taxon>Hemiptera</taxon>
        <taxon>Auchenorrhyncha</taxon>
        <taxon>Membracoidea</taxon>
        <taxon>Cicadellidae</taxon>
        <taxon>Cicadellinae</taxon>
        <taxon>Cicadellini</taxon>
        <taxon>Graphocephala</taxon>
    </lineage>
</organism>
<dbReference type="InterPro" id="IPR052285">
    <property type="entry name" value="NEXT_complex_subunit"/>
</dbReference>
<proteinExistence type="predicted"/>
<dbReference type="PANTHER" id="PTHR13798">
    <property type="entry name" value="RNA BINDING MOTIF RBM PROTEIN -RELATED"/>
    <property type="match status" value="1"/>
</dbReference>
<evidence type="ECO:0000256" key="3">
    <source>
        <dbReference type="ARBA" id="ARBA00023242"/>
    </source>
</evidence>
<evidence type="ECO:0000256" key="4">
    <source>
        <dbReference type="PROSITE-ProRule" id="PRU00176"/>
    </source>
</evidence>
<dbReference type="GO" id="GO:0003727">
    <property type="term" value="F:single-stranded RNA binding"/>
    <property type="evidence" value="ECO:0007669"/>
    <property type="project" value="TreeGrafter"/>
</dbReference>
<feature type="region of interest" description="Disordered" evidence="5">
    <location>
        <begin position="109"/>
        <end position="207"/>
    </location>
</feature>
<evidence type="ECO:0000256" key="5">
    <source>
        <dbReference type="SAM" id="MobiDB-lite"/>
    </source>
</evidence>
<keyword evidence="2 4" id="KW-0694">RNA-binding</keyword>
<gene>
    <name evidence="7" type="ORF">g.31418</name>
</gene>
<dbReference type="EMBL" id="GEBQ01024627">
    <property type="protein sequence ID" value="JAT15350.1"/>
    <property type="molecule type" value="Transcribed_RNA"/>
</dbReference>
<keyword evidence="3" id="KW-0539">Nucleus</keyword>
<reference evidence="7" key="1">
    <citation type="submission" date="2015-11" db="EMBL/GenBank/DDBJ databases">
        <title>De novo transcriptome assembly of four potential Pierce s Disease insect vectors from Arizona vineyards.</title>
        <authorList>
            <person name="Tassone E.E."/>
        </authorList>
    </citation>
    <scope>NUCLEOTIDE SEQUENCE</scope>
</reference>
<feature type="compositionally biased region" description="Basic and acidic residues" evidence="5">
    <location>
        <begin position="123"/>
        <end position="166"/>
    </location>
</feature>
<feature type="compositionally biased region" description="Basic and acidic residues" evidence="5">
    <location>
        <begin position="187"/>
        <end position="199"/>
    </location>
</feature>
<feature type="compositionally biased region" description="Basic and acidic residues" evidence="5">
    <location>
        <begin position="281"/>
        <end position="339"/>
    </location>
</feature>
<evidence type="ECO:0000256" key="1">
    <source>
        <dbReference type="ARBA" id="ARBA00004642"/>
    </source>
</evidence>
<dbReference type="PROSITE" id="PS50102">
    <property type="entry name" value="RRM"/>
    <property type="match status" value="1"/>
</dbReference>
<protein>
    <recommendedName>
        <fullName evidence="6">RRM domain-containing protein</fullName>
    </recommendedName>
</protein>
<comment type="subcellular location">
    <subcellularLocation>
        <location evidence="1">Nucleus</location>
        <location evidence="1">Nucleoplasm</location>
    </subcellularLocation>
</comment>
<evidence type="ECO:0000256" key="2">
    <source>
        <dbReference type="ARBA" id="ARBA00022884"/>
    </source>
</evidence>
<dbReference type="Pfam" id="PF00076">
    <property type="entry name" value="RRM_1"/>
    <property type="match status" value="1"/>
</dbReference>
<feature type="domain" description="RRM" evidence="6">
    <location>
        <begin position="10"/>
        <end position="87"/>
    </location>
</feature>
<dbReference type="SMART" id="SM00360">
    <property type="entry name" value="RRM"/>
    <property type="match status" value="1"/>
</dbReference>
<dbReference type="Gene3D" id="3.30.70.330">
    <property type="match status" value="1"/>
</dbReference>
<name>A0A1B6KV82_9HEMI</name>
<dbReference type="InterPro" id="IPR012677">
    <property type="entry name" value="Nucleotide-bd_a/b_plait_sf"/>
</dbReference>
<dbReference type="PANTHER" id="PTHR13798:SF11">
    <property type="entry name" value="RNA-BINDING PROTEIN 7-RELATED"/>
    <property type="match status" value="1"/>
</dbReference>
<dbReference type="SUPFAM" id="SSF54928">
    <property type="entry name" value="RNA-binding domain, RBD"/>
    <property type="match status" value="1"/>
</dbReference>
<dbReference type="GO" id="GO:0005654">
    <property type="term" value="C:nucleoplasm"/>
    <property type="evidence" value="ECO:0007669"/>
    <property type="project" value="UniProtKB-SubCell"/>
</dbReference>
<sequence length="339" mass="39464">MRAAEEDNNRIVYCGNLSDEVTDEILYELFHQAGPVERVLRPKDQNRRPKSFAFITYKHDCSVPYALELFKWTKLFNRNLNLNSRSTLYHVPVLDTHLSEFSEPTIPINYGSDGFQDSNSVNHQEEGRMSHWNGERGHRSEGKHRRDEYNSRERTNRRSRSKERNVPKSWAELNALKGRGSLPNGHHRNDLESTYKRESSSNSEQSVMPDYNTLLQMSQQMMPRGMMPPGMMPPGMMHPGMMMGLPGMLNMAPMMGLGPSLGGNNMFPSMQGKMNGGEQSFTDRNRERRDQRDGRGSARDHPYNERRYSDYRDDNRRHDRGYSSSRSSHDREKRDRRSR</sequence>